<accession>A0ACB9D4H5</accession>
<dbReference type="EMBL" id="CM042037">
    <property type="protein sequence ID" value="KAI3741281.1"/>
    <property type="molecule type" value="Genomic_DNA"/>
</dbReference>
<proteinExistence type="predicted"/>
<reference evidence="1 2" key="2">
    <citation type="journal article" date="2022" name="Mol. Ecol. Resour.">
        <title>The genomes of chicory, endive, great burdock and yacon provide insights into Asteraceae paleo-polyploidization history and plant inulin production.</title>
        <authorList>
            <person name="Fan W."/>
            <person name="Wang S."/>
            <person name="Wang H."/>
            <person name="Wang A."/>
            <person name="Jiang F."/>
            <person name="Liu H."/>
            <person name="Zhao H."/>
            <person name="Xu D."/>
            <person name="Zhang Y."/>
        </authorList>
    </citation>
    <scope>NUCLEOTIDE SEQUENCE [LARGE SCALE GENOMIC DNA]</scope>
    <source>
        <strain evidence="2">cv. Yunnan</strain>
        <tissue evidence="1">Leaves</tissue>
    </source>
</reference>
<dbReference type="Proteomes" id="UP001056120">
    <property type="component" value="Linkage Group LG20"/>
</dbReference>
<keyword evidence="2" id="KW-1185">Reference proteome</keyword>
<sequence length="140" mass="15612">MGMKAKRNTAAENFRTLCTGEMGIGKPLHYKGTVFYRICKNFFAEGGDFQNQNGKPSGVVKITDCGEIPEDKKNNVMEFDEGKKKKTGKRAEPSNSVLEFYSSKRDYSSSSSKSSNSDSEFYSSKRKYPSSKSSNSYSSE</sequence>
<reference evidence="2" key="1">
    <citation type="journal article" date="2022" name="Mol. Ecol. Resour.">
        <title>The genomes of chicory, endive, great burdock and yacon provide insights into Asteraceae palaeo-polyploidization history and plant inulin production.</title>
        <authorList>
            <person name="Fan W."/>
            <person name="Wang S."/>
            <person name="Wang H."/>
            <person name="Wang A."/>
            <person name="Jiang F."/>
            <person name="Liu H."/>
            <person name="Zhao H."/>
            <person name="Xu D."/>
            <person name="Zhang Y."/>
        </authorList>
    </citation>
    <scope>NUCLEOTIDE SEQUENCE [LARGE SCALE GENOMIC DNA]</scope>
    <source>
        <strain evidence="2">cv. Yunnan</strain>
    </source>
</reference>
<comment type="caution">
    <text evidence="1">The sequence shown here is derived from an EMBL/GenBank/DDBJ whole genome shotgun (WGS) entry which is preliminary data.</text>
</comment>
<name>A0ACB9D4H5_9ASTR</name>
<organism evidence="1 2">
    <name type="scientific">Smallanthus sonchifolius</name>
    <dbReference type="NCBI Taxonomy" id="185202"/>
    <lineage>
        <taxon>Eukaryota</taxon>
        <taxon>Viridiplantae</taxon>
        <taxon>Streptophyta</taxon>
        <taxon>Embryophyta</taxon>
        <taxon>Tracheophyta</taxon>
        <taxon>Spermatophyta</taxon>
        <taxon>Magnoliopsida</taxon>
        <taxon>eudicotyledons</taxon>
        <taxon>Gunneridae</taxon>
        <taxon>Pentapetalae</taxon>
        <taxon>asterids</taxon>
        <taxon>campanulids</taxon>
        <taxon>Asterales</taxon>
        <taxon>Asteraceae</taxon>
        <taxon>Asteroideae</taxon>
        <taxon>Heliantheae alliance</taxon>
        <taxon>Millerieae</taxon>
        <taxon>Smallanthus</taxon>
    </lineage>
</organism>
<evidence type="ECO:0000313" key="2">
    <source>
        <dbReference type="Proteomes" id="UP001056120"/>
    </source>
</evidence>
<gene>
    <name evidence="1" type="ORF">L1987_58952</name>
</gene>
<protein>
    <submittedName>
        <fullName evidence="1">Uncharacterized protein</fullName>
    </submittedName>
</protein>
<evidence type="ECO:0000313" key="1">
    <source>
        <dbReference type="EMBL" id="KAI3741281.1"/>
    </source>
</evidence>